<dbReference type="EMBL" id="JAJJMB010002338">
    <property type="protein sequence ID" value="KAI3951924.1"/>
    <property type="molecule type" value="Genomic_DNA"/>
</dbReference>
<evidence type="ECO:0000313" key="2">
    <source>
        <dbReference type="Proteomes" id="UP001202328"/>
    </source>
</evidence>
<feature type="non-terminal residue" evidence="1">
    <location>
        <position position="1"/>
    </location>
</feature>
<reference evidence="1" key="1">
    <citation type="submission" date="2022-04" db="EMBL/GenBank/DDBJ databases">
        <title>A functionally conserved STORR gene fusion in Papaver species that diverged 16.8 million years ago.</title>
        <authorList>
            <person name="Catania T."/>
        </authorList>
    </citation>
    <scope>NUCLEOTIDE SEQUENCE</scope>
    <source>
        <strain evidence="1">S-188037</strain>
    </source>
</reference>
<name>A0AAD4TDH4_9MAGN</name>
<dbReference type="AlphaFoldDB" id="A0AAD4TDH4"/>
<proteinExistence type="predicted"/>
<comment type="caution">
    <text evidence="1">The sequence shown here is derived from an EMBL/GenBank/DDBJ whole genome shotgun (WGS) entry which is preliminary data.</text>
</comment>
<protein>
    <submittedName>
        <fullName evidence="1">Uncharacterized protein</fullName>
    </submittedName>
</protein>
<evidence type="ECO:0000313" key="1">
    <source>
        <dbReference type="EMBL" id="KAI3951924.1"/>
    </source>
</evidence>
<keyword evidence="2" id="KW-1185">Reference proteome</keyword>
<organism evidence="1 2">
    <name type="scientific">Papaver atlanticum</name>
    <dbReference type="NCBI Taxonomy" id="357466"/>
    <lineage>
        <taxon>Eukaryota</taxon>
        <taxon>Viridiplantae</taxon>
        <taxon>Streptophyta</taxon>
        <taxon>Embryophyta</taxon>
        <taxon>Tracheophyta</taxon>
        <taxon>Spermatophyta</taxon>
        <taxon>Magnoliopsida</taxon>
        <taxon>Ranunculales</taxon>
        <taxon>Papaveraceae</taxon>
        <taxon>Papaveroideae</taxon>
        <taxon>Papaver</taxon>
    </lineage>
</organism>
<accession>A0AAD4TDH4</accession>
<sequence>FGFYAGCLIKSFPSILIKRFVGFHTKFHLQPGRNIQRAFACGVQYAYSKFTDQQEMHR</sequence>
<gene>
    <name evidence="1" type="ORF">MKW98_012129</name>
</gene>
<dbReference type="Proteomes" id="UP001202328">
    <property type="component" value="Unassembled WGS sequence"/>
</dbReference>